<dbReference type="Proteomes" id="UP000187012">
    <property type="component" value="Unassembled WGS sequence"/>
</dbReference>
<dbReference type="EMBL" id="CYGX02000014">
    <property type="protein sequence ID" value="SIT38180.1"/>
    <property type="molecule type" value="Genomic_DNA"/>
</dbReference>
<gene>
    <name evidence="2" type="ORF">BN2475_140051</name>
</gene>
<organism evidence="2 3">
    <name type="scientific">Paraburkholderia ribeironis</name>
    <dbReference type="NCBI Taxonomy" id="1247936"/>
    <lineage>
        <taxon>Bacteria</taxon>
        <taxon>Pseudomonadati</taxon>
        <taxon>Pseudomonadota</taxon>
        <taxon>Betaproteobacteria</taxon>
        <taxon>Burkholderiales</taxon>
        <taxon>Burkholderiaceae</taxon>
        <taxon>Paraburkholderia</taxon>
    </lineage>
</organism>
<evidence type="ECO:0000256" key="1">
    <source>
        <dbReference type="SAM" id="MobiDB-lite"/>
    </source>
</evidence>
<evidence type="ECO:0000313" key="2">
    <source>
        <dbReference type="EMBL" id="SIT38180.1"/>
    </source>
</evidence>
<keyword evidence="3" id="KW-1185">Reference proteome</keyword>
<dbReference type="AlphaFoldDB" id="A0A1N7RST2"/>
<protein>
    <submittedName>
        <fullName evidence="2">Uncharacterized protein</fullName>
    </submittedName>
</protein>
<reference evidence="2 3" key="1">
    <citation type="submission" date="2016-12" db="EMBL/GenBank/DDBJ databases">
        <authorList>
            <person name="Song W.-J."/>
            <person name="Kurnit D.M."/>
        </authorList>
    </citation>
    <scope>NUCLEOTIDE SEQUENCE [LARGE SCALE GENOMIC DNA]</scope>
    <source>
        <strain evidence="2 3">STM7296</strain>
    </source>
</reference>
<accession>A0A1N7RST2</accession>
<name>A0A1N7RST2_9BURK</name>
<evidence type="ECO:0000313" key="3">
    <source>
        <dbReference type="Proteomes" id="UP000187012"/>
    </source>
</evidence>
<feature type="region of interest" description="Disordered" evidence="1">
    <location>
        <begin position="1"/>
        <end position="22"/>
    </location>
</feature>
<sequence length="177" mass="19958">MLHLAHDRSVRQRQTALDHHFSEGSKTELVTRVTTHAKDNNFAVEVAPVERLVDVPKLTHWLVLIKSSNATDRPFELHHSPRAFKLAGTLHHGMLQFHSGIQHVGFRVQRRGDLASGGRHTLEPVRRTRVQLVLKLSGFNLLSDLVRVNGCVVVAIRHSAFLYNWPTSALKLTAPRP</sequence>
<proteinExistence type="predicted"/>